<evidence type="ECO:0000313" key="4">
    <source>
        <dbReference type="Proteomes" id="UP000503088"/>
    </source>
</evidence>
<keyword evidence="2" id="KW-1133">Transmembrane helix</keyword>
<organism evidence="3 4">
    <name type="scientific">Kroppenstedtia pulmonis</name>
    <dbReference type="NCBI Taxonomy" id="1380685"/>
    <lineage>
        <taxon>Bacteria</taxon>
        <taxon>Bacillati</taxon>
        <taxon>Bacillota</taxon>
        <taxon>Bacilli</taxon>
        <taxon>Bacillales</taxon>
        <taxon>Thermoactinomycetaceae</taxon>
        <taxon>Kroppenstedtia</taxon>
    </lineage>
</organism>
<dbReference type="AlphaFoldDB" id="A0A7D3XKM2"/>
<evidence type="ECO:0000313" key="3">
    <source>
        <dbReference type="EMBL" id="QKG83109.1"/>
    </source>
</evidence>
<feature type="compositionally biased region" description="Basic and acidic residues" evidence="1">
    <location>
        <begin position="58"/>
        <end position="73"/>
    </location>
</feature>
<evidence type="ECO:0008006" key="5">
    <source>
        <dbReference type="Google" id="ProtNLM"/>
    </source>
</evidence>
<feature type="compositionally biased region" description="Acidic residues" evidence="1">
    <location>
        <begin position="98"/>
        <end position="108"/>
    </location>
</feature>
<dbReference type="KEGG" id="kpul:GXN76_00635"/>
<evidence type="ECO:0000256" key="1">
    <source>
        <dbReference type="SAM" id="MobiDB-lite"/>
    </source>
</evidence>
<dbReference type="Pfam" id="PF12639">
    <property type="entry name" value="Colicin-DNase"/>
    <property type="match status" value="1"/>
</dbReference>
<reference evidence="3 4" key="1">
    <citation type="submission" date="2020-01" db="EMBL/GenBank/DDBJ databases">
        <authorList>
            <person name="Gulvik C.A."/>
            <person name="Batra D.G."/>
        </authorList>
    </citation>
    <scope>NUCLEOTIDE SEQUENCE [LARGE SCALE GENOMIC DNA]</scope>
    <source>
        <strain evidence="3 4">W9323</strain>
    </source>
</reference>
<name>A0A7D3XKM2_9BACL</name>
<feature type="compositionally biased region" description="Basic and acidic residues" evidence="1">
    <location>
        <begin position="84"/>
        <end position="94"/>
    </location>
</feature>
<feature type="region of interest" description="Disordered" evidence="1">
    <location>
        <begin position="58"/>
        <end position="111"/>
    </location>
</feature>
<accession>A0A7D3XKM2</accession>
<sequence length="477" mass="54710">MKHFLRRMFLNKRGGSTLEYIAILTAGLILALILYHIIDQDVEGLLSSKIESIFNGEEQHVGDTETTLSEDKPNNISELQPEEPQEKRTEKVKSGQENTDDSDDESEGLWEKAKKTPIIGSALEKGERYLQSDQFSDDLSDLGNDIGEGMIEASGVLDLWNFVTGVDAETGEIISGEERFKEPIIEGLKGLIFNRVKPLKIIESPYKIVKKKVCGCERFNELLEKHLDGKLNFRELNKKTKEEKLTKGGKEITEEDIKKEIEKGKERRKKEDKKVGYEYKIVKEVKGSKKFPPDQFPEGIAKDSGSIRERIDKKGKKQYEVKRANGTWRKITLSDKQAGNPSTKRVELHGEKQMVTIPHDPYGFPIFDRYSVQEETLPPSEWTRAQQTQFNYLNRQVTKKYHSNPKKFTMEFTEAMEKQGASKQVISKALQKIKDGEQPDNFTWHHHQEHGRMQLVPTEVNAKFKHIGGDAIWCRSK</sequence>
<dbReference type="EMBL" id="CP048104">
    <property type="protein sequence ID" value="QKG83109.1"/>
    <property type="molecule type" value="Genomic_DNA"/>
</dbReference>
<gene>
    <name evidence="3" type="ORF">GXN76_00635</name>
</gene>
<protein>
    <recommendedName>
        <fullName evidence="5">Pre-toxin TG domain-containing protein</fullName>
    </recommendedName>
</protein>
<keyword evidence="4" id="KW-1185">Reference proteome</keyword>
<keyword evidence="2" id="KW-0472">Membrane</keyword>
<proteinExistence type="predicted"/>
<dbReference type="Proteomes" id="UP000503088">
    <property type="component" value="Chromosome"/>
</dbReference>
<keyword evidence="2" id="KW-0812">Transmembrane</keyword>
<dbReference type="RefSeq" id="WP_173219223.1">
    <property type="nucleotide sequence ID" value="NZ_CP048104.1"/>
</dbReference>
<evidence type="ECO:0000256" key="2">
    <source>
        <dbReference type="SAM" id="Phobius"/>
    </source>
</evidence>
<feature type="transmembrane region" description="Helical" evidence="2">
    <location>
        <begin position="20"/>
        <end position="38"/>
    </location>
</feature>